<sequence length="852" mass="94294">MSDGTRRRQPVGFLIGVRLSERKGVALFLFAPTRDDGVILLQTDEAVAGGAAANREEKTFGSGEFEENNFTFSWQVKLAPCPWCIRGPHFKVFMSVDEPDTGSQETPSAEDSTPTMTTLVPTAALPPEERPLVEFDSPDSGQKAKDVELRELRLLHVEKLEMSVVSNCLDCIRMGKGNRMEASCLDLALEGERLCKTGDYRAGVSFFESAIQVGTEDLQILSAIYSQLGNAYFHLQEYNKALEYHRHDLTLTRTIGDELGEAKASGNLGNTLKLLGRYEEALVCCQRHLEITKAIYDKVGQARALYNFGNVYHAKGKGICWSGAEPGEFPEDARTALRNAAQYYEANLCLVTELGDRAAQGRTYGNLGNTYYLLGDFEKAVAAHEKRLLVAKEFGDRSAERRAHCNLGNAHIFLSQFEVAAGHYKRTLQLARLLKDRAVEAQACYSLGNTYTLLQDYERAIDYHLKHLVIAQDLSDRVGEGRAYWSLGNAHTALGNHEQAMFFAEKHLEIAKETGDKSGEVTARMNLSDLRLVVGLKSNSNIHPNIFRNTNANSSALPVSYQGYTNLPGMKSPVRRRSSAEKLKQTPSLDRNQTGDSPAHPDWEEDTFPGSSKNNTIKASTKLFLFHRLKSKKHKSNKSPPKDQQENCSEHKAPELDTPVSIKPGPRDTIGEDGFFDLLSRFQGNRMDDQRCSLLDGPSHLLAHSSPSSTPPVAARKSISACETPSQDPSHFLELLASSQARRLDDQRVSLSHFPGLRLSTSSPPHTPSTSNASDEQPEGDDVFFDMLVKCQGSRLNDQRCAAPPSSSPPSPTKGPTVPDEDFFSLILRSQSNRMEEQRVQPPPSVTQTKLD</sequence>
<dbReference type="GO" id="GO:0000132">
    <property type="term" value="P:establishment of mitotic spindle orientation"/>
    <property type="evidence" value="ECO:0007669"/>
    <property type="project" value="TreeGrafter"/>
</dbReference>
<evidence type="ECO:0000256" key="7">
    <source>
        <dbReference type="ARBA" id="ARBA00022737"/>
    </source>
</evidence>
<keyword evidence="8 10" id="KW-0802">TPR repeat</keyword>
<organism evidence="12 13">
    <name type="scientific">Scophthalmus maximus</name>
    <name type="common">Turbot</name>
    <name type="synonym">Psetta maxima</name>
    <dbReference type="NCBI Taxonomy" id="52904"/>
    <lineage>
        <taxon>Eukaryota</taxon>
        <taxon>Metazoa</taxon>
        <taxon>Chordata</taxon>
        <taxon>Craniata</taxon>
        <taxon>Vertebrata</taxon>
        <taxon>Euteleostomi</taxon>
        <taxon>Actinopterygii</taxon>
        <taxon>Neopterygii</taxon>
        <taxon>Teleostei</taxon>
        <taxon>Neoteleostei</taxon>
        <taxon>Acanthomorphata</taxon>
        <taxon>Carangaria</taxon>
        <taxon>Pleuronectiformes</taxon>
        <taxon>Pleuronectoidei</taxon>
        <taxon>Scophthalmidae</taxon>
        <taxon>Scophthalmus</taxon>
    </lineage>
</organism>
<comment type="similarity">
    <text evidence="3">Belongs to the GPSM family.</text>
</comment>
<keyword evidence="5" id="KW-0963">Cytoplasm</keyword>
<dbReference type="InterPro" id="IPR019734">
    <property type="entry name" value="TPR_rpt"/>
</dbReference>
<dbReference type="PANTHER" id="PTHR45954:SF3">
    <property type="entry name" value="G-PROTEIN-SIGNALING MODULATOR 2"/>
    <property type="match status" value="1"/>
</dbReference>
<evidence type="ECO:0000256" key="2">
    <source>
        <dbReference type="ARBA" id="ARBA00004496"/>
    </source>
</evidence>
<reference evidence="12 13" key="1">
    <citation type="submission" date="2019-06" db="EMBL/GenBank/DDBJ databases">
        <title>Draft genomes of female and male turbot (Scophthalmus maximus).</title>
        <authorList>
            <person name="Xu H."/>
            <person name="Xu X.-W."/>
            <person name="Shao C."/>
            <person name="Chen S."/>
        </authorList>
    </citation>
    <scope>NUCLEOTIDE SEQUENCE [LARGE SCALE GENOMIC DNA]</scope>
    <source>
        <strain evidence="12">Ysfricsl-2016a</strain>
        <tissue evidence="12">Blood</tissue>
    </source>
</reference>
<dbReference type="Gene3D" id="1.25.40.10">
    <property type="entry name" value="Tetratricopeptide repeat domain"/>
    <property type="match status" value="3"/>
</dbReference>
<dbReference type="EMBL" id="VEVO01000005">
    <property type="protein sequence ID" value="KAF0041848.1"/>
    <property type="molecule type" value="Genomic_DNA"/>
</dbReference>
<feature type="compositionally biased region" description="Polar residues" evidence="11">
    <location>
        <begin position="585"/>
        <end position="596"/>
    </location>
</feature>
<feature type="repeat" description="TPR" evidence="10">
    <location>
        <begin position="222"/>
        <end position="255"/>
    </location>
</feature>
<name>A0A6A4TBS9_SCOMX</name>
<accession>A0A6A4TBS9</accession>
<feature type="region of interest" description="Disordered" evidence="11">
    <location>
        <begin position="755"/>
        <end position="780"/>
    </location>
</feature>
<gene>
    <name evidence="12" type="ORF">F2P81_005380</name>
</gene>
<dbReference type="InterPro" id="IPR003109">
    <property type="entry name" value="GoLoco_motif"/>
</dbReference>
<keyword evidence="6" id="KW-0597">Phosphoprotein</keyword>
<dbReference type="FunFam" id="1.25.40.10:FF:000043">
    <property type="entry name" value="G-protein-signaling modulator 2 isoform X1"/>
    <property type="match status" value="1"/>
</dbReference>
<dbReference type="Proteomes" id="UP000438429">
    <property type="component" value="Unassembled WGS sequence"/>
</dbReference>
<dbReference type="InterPro" id="IPR011990">
    <property type="entry name" value="TPR-like_helical_dom_sf"/>
</dbReference>
<dbReference type="PROSITE" id="PS50005">
    <property type="entry name" value="TPR"/>
    <property type="match status" value="2"/>
</dbReference>
<proteinExistence type="inferred from homology"/>
<evidence type="ECO:0000256" key="6">
    <source>
        <dbReference type="ARBA" id="ARBA00022553"/>
    </source>
</evidence>
<keyword evidence="4" id="KW-1003">Cell membrane</keyword>
<feature type="compositionally biased region" description="Basic and acidic residues" evidence="11">
    <location>
        <begin position="640"/>
        <end position="655"/>
    </location>
</feature>
<evidence type="ECO:0000256" key="10">
    <source>
        <dbReference type="PROSITE-ProRule" id="PRU00339"/>
    </source>
</evidence>
<dbReference type="AlphaFoldDB" id="A0A6A4TBS9"/>
<feature type="compositionally biased region" description="Low complexity" evidence="11">
    <location>
        <begin position="698"/>
        <end position="712"/>
    </location>
</feature>
<dbReference type="GO" id="GO:0005092">
    <property type="term" value="F:GDP-dissociation inhibitor activity"/>
    <property type="evidence" value="ECO:0007669"/>
    <property type="project" value="TreeGrafter"/>
</dbReference>
<feature type="compositionally biased region" description="Low complexity" evidence="11">
    <location>
        <begin position="760"/>
        <end position="771"/>
    </location>
</feature>
<dbReference type="InterPro" id="IPR052386">
    <property type="entry name" value="GPSM"/>
</dbReference>
<comment type="subcellular location">
    <subcellularLocation>
        <location evidence="1">Cell membrane</location>
    </subcellularLocation>
    <subcellularLocation>
        <location evidence="2">Cytoplasm</location>
    </subcellularLocation>
</comment>
<dbReference type="PANTHER" id="PTHR45954">
    <property type="entry name" value="LD33695P"/>
    <property type="match status" value="1"/>
</dbReference>
<feature type="region of interest" description="Disordered" evidence="11">
    <location>
        <begin position="631"/>
        <end position="669"/>
    </location>
</feature>
<evidence type="ECO:0000256" key="11">
    <source>
        <dbReference type="SAM" id="MobiDB-lite"/>
    </source>
</evidence>
<evidence type="ECO:0008006" key="14">
    <source>
        <dbReference type="Google" id="ProtNLM"/>
    </source>
</evidence>
<comment type="caution">
    <text evidence="12">The sequence shown here is derived from an EMBL/GenBank/DDBJ whole genome shotgun (WGS) entry which is preliminary data.</text>
</comment>
<dbReference type="SMART" id="SM00390">
    <property type="entry name" value="GoLoco"/>
    <property type="match status" value="4"/>
</dbReference>
<evidence type="ECO:0000313" key="12">
    <source>
        <dbReference type="EMBL" id="KAF0041848.1"/>
    </source>
</evidence>
<protein>
    <recommendedName>
        <fullName evidence="14">G-protein-signaling modulator 2-like</fullName>
    </recommendedName>
</protein>
<evidence type="ECO:0000256" key="5">
    <source>
        <dbReference type="ARBA" id="ARBA00022490"/>
    </source>
</evidence>
<evidence type="ECO:0000256" key="9">
    <source>
        <dbReference type="ARBA" id="ARBA00023136"/>
    </source>
</evidence>
<dbReference type="GO" id="GO:0001965">
    <property type="term" value="F:G-protein alpha-subunit binding"/>
    <property type="evidence" value="ECO:0007669"/>
    <property type="project" value="TreeGrafter"/>
</dbReference>
<keyword evidence="9" id="KW-0472">Membrane</keyword>
<dbReference type="SMART" id="SM00028">
    <property type="entry name" value="TPR"/>
    <property type="match status" value="6"/>
</dbReference>
<feature type="region of interest" description="Disordered" evidence="11">
    <location>
        <begin position="796"/>
        <end position="852"/>
    </location>
</feature>
<evidence type="ECO:0000313" key="13">
    <source>
        <dbReference type="Proteomes" id="UP000438429"/>
    </source>
</evidence>
<feature type="region of interest" description="Disordered" evidence="11">
    <location>
        <begin position="698"/>
        <end position="728"/>
    </location>
</feature>
<dbReference type="GO" id="GO:0005886">
    <property type="term" value="C:plasma membrane"/>
    <property type="evidence" value="ECO:0007669"/>
    <property type="project" value="UniProtKB-SubCell"/>
</dbReference>
<dbReference type="SUPFAM" id="SSF48452">
    <property type="entry name" value="TPR-like"/>
    <property type="match status" value="2"/>
</dbReference>
<dbReference type="PROSITE" id="PS50877">
    <property type="entry name" value="GOLOCO"/>
    <property type="match status" value="4"/>
</dbReference>
<evidence type="ECO:0000256" key="3">
    <source>
        <dbReference type="ARBA" id="ARBA00006600"/>
    </source>
</evidence>
<dbReference type="Pfam" id="PF02188">
    <property type="entry name" value="GoLoco"/>
    <property type="match status" value="4"/>
</dbReference>
<evidence type="ECO:0000256" key="4">
    <source>
        <dbReference type="ARBA" id="ARBA00022475"/>
    </source>
</evidence>
<feature type="region of interest" description="Disordered" evidence="11">
    <location>
        <begin position="567"/>
        <end position="615"/>
    </location>
</feature>
<feature type="repeat" description="TPR" evidence="10">
    <location>
        <begin position="361"/>
        <end position="394"/>
    </location>
</feature>
<evidence type="ECO:0000256" key="1">
    <source>
        <dbReference type="ARBA" id="ARBA00004236"/>
    </source>
</evidence>
<dbReference type="GO" id="GO:0005938">
    <property type="term" value="C:cell cortex"/>
    <property type="evidence" value="ECO:0007669"/>
    <property type="project" value="TreeGrafter"/>
</dbReference>
<dbReference type="Pfam" id="PF13424">
    <property type="entry name" value="TPR_12"/>
    <property type="match status" value="3"/>
</dbReference>
<evidence type="ECO:0000256" key="8">
    <source>
        <dbReference type="ARBA" id="ARBA00022803"/>
    </source>
</evidence>
<keyword evidence="7" id="KW-0677">Repeat</keyword>